<dbReference type="EMBL" id="JRRC01440730">
    <property type="protein sequence ID" value="KHG05957.1"/>
    <property type="molecule type" value="Genomic_DNA"/>
</dbReference>
<accession>A0A0B0N022</accession>
<dbReference type="AlphaFoldDB" id="A0A0B0N022"/>
<keyword evidence="2" id="KW-1185">Reference proteome</keyword>
<evidence type="ECO:0000313" key="1">
    <source>
        <dbReference type="EMBL" id="KHG05957.1"/>
    </source>
</evidence>
<proteinExistence type="predicted"/>
<evidence type="ECO:0000313" key="2">
    <source>
        <dbReference type="Proteomes" id="UP000032142"/>
    </source>
</evidence>
<organism evidence="1 2">
    <name type="scientific">Gossypium arboreum</name>
    <name type="common">Tree cotton</name>
    <name type="synonym">Gossypium nanking</name>
    <dbReference type="NCBI Taxonomy" id="29729"/>
    <lineage>
        <taxon>Eukaryota</taxon>
        <taxon>Viridiplantae</taxon>
        <taxon>Streptophyta</taxon>
        <taxon>Embryophyta</taxon>
        <taxon>Tracheophyta</taxon>
        <taxon>Spermatophyta</taxon>
        <taxon>Magnoliopsida</taxon>
        <taxon>eudicotyledons</taxon>
        <taxon>Gunneridae</taxon>
        <taxon>Pentapetalae</taxon>
        <taxon>rosids</taxon>
        <taxon>malvids</taxon>
        <taxon>Malvales</taxon>
        <taxon>Malvaceae</taxon>
        <taxon>Malvoideae</taxon>
        <taxon>Gossypium</taxon>
    </lineage>
</organism>
<dbReference type="Proteomes" id="UP000032142">
    <property type="component" value="Unassembled WGS sequence"/>
</dbReference>
<comment type="caution">
    <text evidence="1">The sequence shown here is derived from an EMBL/GenBank/DDBJ whole genome shotgun (WGS) entry which is preliminary data.</text>
</comment>
<name>A0A0B0N022_GOSAR</name>
<protein>
    <submittedName>
        <fullName evidence="1">Uncharacterized protein</fullName>
    </submittedName>
</protein>
<sequence length="61" mass="7215">MTLHTNRSCTPNVPAFDSLSIRIQAFTYIKVYKSRIHNLPSTQDLGMSRYERHKRIDHKQI</sequence>
<reference evidence="2" key="1">
    <citation type="submission" date="2014-09" db="EMBL/GenBank/DDBJ databases">
        <authorList>
            <person name="Mudge J."/>
            <person name="Ramaraj T."/>
            <person name="Lindquist I.E."/>
            <person name="Bharti A.K."/>
            <person name="Sundararajan A."/>
            <person name="Cameron C.T."/>
            <person name="Woodward J.E."/>
            <person name="May G.D."/>
            <person name="Brubaker C."/>
            <person name="Broadhvest J."/>
            <person name="Wilkins T.A."/>
        </authorList>
    </citation>
    <scope>NUCLEOTIDE SEQUENCE</scope>
    <source>
        <strain evidence="2">cv. AKA8401</strain>
    </source>
</reference>
<gene>
    <name evidence="1" type="ORF">F383_32097</name>
</gene>